<keyword evidence="2" id="KW-1185">Reference proteome</keyword>
<accession>A0A399D244</accession>
<comment type="caution">
    <text evidence="1">The sequence shown here is derived from an EMBL/GenBank/DDBJ whole genome shotgun (WGS) entry which is preliminary data.</text>
</comment>
<dbReference type="AlphaFoldDB" id="A0A399D244"/>
<dbReference type="PANTHER" id="PTHR41339:SF1">
    <property type="entry name" value="SECRETED PROTEIN"/>
    <property type="match status" value="1"/>
</dbReference>
<evidence type="ECO:0008006" key="3">
    <source>
        <dbReference type="Google" id="ProtNLM"/>
    </source>
</evidence>
<protein>
    <recommendedName>
        <fullName evidence="3">T9SS C-terminal target domain-containing protein</fullName>
    </recommendedName>
</protein>
<dbReference type="EMBL" id="QWET01000005">
    <property type="protein sequence ID" value="RIH65647.1"/>
    <property type="molecule type" value="Genomic_DNA"/>
</dbReference>
<evidence type="ECO:0000313" key="1">
    <source>
        <dbReference type="EMBL" id="RIH65647.1"/>
    </source>
</evidence>
<dbReference type="SUPFAM" id="SSF51126">
    <property type="entry name" value="Pectin lyase-like"/>
    <property type="match status" value="1"/>
</dbReference>
<evidence type="ECO:0000313" key="2">
    <source>
        <dbReference type="Proteomes" id="UP000266441"/>
    </source>
</evidence>
<proteinExistence type="predicted"/>
<dbReference type="OrthoDB" id="1521716at2"/>
<dbReference type="Proteomes" id="UP000266441">
    <property type="component" value="Unassembled WGS sequence"/>
</dbReference>
<dbReference type="InterPro" id="IPR011050">
    <property type="entry name" value="Pectin_lyase_fold/virulence"/>
</dbReference>
<dbReference type="RefSeq" id="WP_119349488.1">
    <property type="nucleotide sequence ID" value="NZ_QWET01000005.1"/>
</dbReference>
<name>A0A399D244_9BACT</name>
<sequence length="437" mass="47226">MLNKIVAGLFFLLIFWGCRKSNYYLEESNTGFLRDDGSGTGTVTWTKNNEYILEGLVFVNDGQVLTIEPGTVVRFRRGEAENASALIVARGGKIIANGTHEKPIIFTSENDDLKGSVAKDTRGLWGGLIILGNAPVNVNQGETRIEGIPYFEPRGVFGGSDEDDNSGILRYVSIRHGGTNIGEGNEINGLTLGGVGNKTVIEYVEVISNADDGVEIFGGTANLRNIIVSGCSDDAFDYDLGWSGNGQFWLGVENNFIGDNLIEAGGGTSPVIGFPHSLPTIFNATLIGNGETGNGSLTVFERFAGGVIANSVFANNLHGILLEVTDQQHDSFSQWKNGKLQIKNNLFFQVASPPENSVFQLSGVFSGEMANSWSDYFNDGQNESGNPGIDPENGQFVPVQKLTGNLSEYPSSWFQKVDFKGAFGEDNWIEGWTLLSE</sequence>
<dbReference type="PANTHER" id="PTHR41339">
    <property type="entry name" value="LIPL48"/>
    <property type="match status" value="1"/>
</dbReference>
<organism evidence="1 2">
    <name type="scientific">Mariniphaga sediminis</name>
    <dbReference type="NCBI Taxonomy" id="1628158"/>
    <lineage>
        <taxon>Bacteria</taxon>
        <taxon>Pseudomonadati</taxon>
        <taxon>Bacteroidota</taxon>
        <taxon>Bacteroidia</taxon>
        <taxon>Marinilabiliales</taxon>
        <taxon>Prolixibacteraceae</taxon>
        <taxon>Mariniphaga</taxon>
    </lineage>
</organism>
<reference evidence="1 2" key="1">
    <citation type="journal article" date="2015" name="Int. J. Syst. Evol. Microbiol.">
        <title>Mariniphaga sediminis sp. nov., isolated from coastal sediment.</title>
        <authorList>
            <person name="Wang F.Q."/>
            <person name="Shen Q.Y."/>
            <person name="Chen G.J."/>
            <person name="Du Z.J."/>
        </authorList>
    </citation>
    <scope>NUCLEOTIDE SEQUENCE [LARGE SCALE GENOMIC DNA]</scope>
    <source>
        <strain evidence="1 2">SY21</strain>
    </source>
</reference>
<gene>
    <name evidence="1" type="ORF">D1164_08260</name>
</gene>